<proteinExistence type="predicted"/>
<name>A0A2S5KTD7_9PROT</name>
<evidence type="ECO:0000313" key="2">
    <source>
        <dbReference type="Proteomes" id="UP000238196"/>
    </source>
</evidence>
<reference evidence="1 2" key="1">
    <citation type="submission" date="2018-02" db="EMBL/GenBank/DDBJ databases">
        <title>novel marine gammaproteobacteria from coastal saline agro ecosystem.</title>
        <authorList>
            <person name="Krishnan R."/>
            <person name="Ramesh Kumar N."/>
        </authorList>
    </citation>
    <scope>NUCLEOTIDE SEQUENCE [LARGE SCALE GENOMIC DNA]</scope>
    <source>
        <strain evidence="1 2">228</strain>
    </source>
</reference>
<dbReference type="AlphaFoldDB" id="A0A2S5KTD7"/>
<organism evidence="1 2">
    <name type="scientific">Proteobacteria bacterium 228</name>
    <dbReference type="NCBI Taxonomy" id="2083153"/>
    <lineage>
        <taxon>Bacteria</taxon>
        <taxon>Pseudomonadati</taxon>
        <taxon>Pseudomonadota</taxon>
    </lineage>
</organism>
<dbReference type="EMBL" id="PRLP01000020">
    <property type="protein sequence ID" value="PPC78117.1"/>
    <property type="molecule type" value="Genomic_DNA"/>
</dbReference>
<dbReference type="Proteomes" id="UP000238196">
    <property type="component" value="Unassembled WGS sequence"/>
</dbReference>
<dbReference type="OrthoDB" id="1427094at2"/>
<gene>
    <name evidence="1" type="ORF">C4K68_06830</name>
</gene>
<evidence type="ECO:0000313" key="1">
    <source>
        <dbReference type="EMBL" id="PPC78117.1"/>
    </source>
</evidence>
<comment type="caution">
    <text evidence="1">The sequence shown here is derived from an EMBL/GenBank/DDBJ whole genome shotgun (WGS) entry which is preliminary data.</text>
</comment>
<protein>
    <submittedName>
        <fullName evidence="1">Uncharacterized protein</fullName>
    </submittedName>
</protein>
<accession>A0A2S5KTD7</accession>
<sequence length="321" mass="37465">MLNETLEKILLNIKGINLVFDKGPRDELINIAEKIFPEERLDSIKLYDNCYSGSSWSHNLDLLFNQLPTLEDGKRFELIRNIKDPIKRMHQTLSLLDDICNEGKVELALHVIQSLANIDCKPRVNDTRALGYRKLLEFYAKEGDFDNFKKYIQLCEPGKERHAISRIKYIFISSYTLLNGADRATNIARKKPFGKQYLVTVLSAATELHNYQEMEKALNQFEDIDSISEEDQIRLLAESFKKHVKTHYDEKHFDELFHKIDSLNPKIRSGDFKLRDILLMTIGMDIDDLNRVTQCRKAINNRGLKSELKFVEETLKKQLRK</sequence>